<feature type="region of interest" description="Disordered" evidence="1">
    <location>
        <begin position="451"/>
        <end position="538"/>
    </location>
</feature>
<evidence type="ECO:0000313" key="2">
    <source>
        <dbReference type="EMBL" id="CAE6440226.1"/>
    </source>
</evidence>
<dbReference type="EMBL" id="CAJMWX010000958">
    <property type="protein sequence ID" value="CAE6440226.1"/>
    <property type="molecule type" value="Genomic_DNA"/>
</dbReference>
<name>A0A8H2XZN9_9AGAM</name>
<dbReference type="GO" id="GO:0003729">
    <property type="term" value="F:mRNA binding"/>
    <property type="evidence" value="ECO:0007669"/>
    <property type="project" value="InterPro"/>
</dbReference>
<feature type="compositionally biased region" description="Basic residues" evidence="1">
    <location>
        <begin position="681"/>
        <end position="691"/>
    </location>
</feature>
<reference evidence="2" key="1">
    <citation type="submission" date="2021-01" db="EMBL/GenBank/DDBJ databases">
        <authorList>
            <person name="Kaushik A."/>
        </authorList>
    </citation>
    <scope>NUCLEOTIDE SEQUENCE</scope>
    <source>
        <strain evidence="2">AG4-R118</strain>
    </source>
</reference>
<feature type="compositionally biased region" description="Basic and acidic residues" evidence="1">
    <location>
        <begin position="671"/>
        <end position="680"/>
    </location>
</feature>
<feature type="region of interest" description="Disordered" evidence="1">
    <location>
        <begin position="869"/>
        <end position="896"/>
    </location>
</feature>
<feature type="compositionally biased region" description="Acidic residues" evidence="1">
    <location>
        <begin position="468"/>
        <end position="490"/>
    </location>
</feature>
<dbReference type="PANTHER" id="PTHR40788">
    <property type="entry name" value="CLR5 DOMAIN-CONTAINING PROTEIN-RELATED"/>
    <property type="match status" value="1"/>
</dbReference>
<organism evidence="2 3">
    <name type="scientific">Rhizoctonia solani</name>
    <dbReference type="NCBI Taxonomy" id="456999"/>
    <lineage>
        <taxon>Eukaryota</taxon>
        <taxon>Fungi</taxon>
        <taxon>Dikarya</taxon>
        <taxon>Basidiomycota</taxon>
        <taxon>Agaricomycotina</taxon>
        <taxon>Agaricomycetes</taxon>
        <taxon>Cantharellales</taxon>
        <taxon>Ceratobasidiaceae</taxon>
        <taxon>Rhizoctonia</taxon>
    </lineage>
</organism>
<dbReference type="Proteomes" id="UP000663888">
    <property type="component" value="Unassembled WGS sequence"/>
</dbReference>
<comment type="caution">
    <text evidence="2">The sequence shown here is derived from an EMBL/GenBank/DDBJ whole genome shotgun (WGS) entry which is preliminary data.</text>
</comment>
<feature type="region of interest" description="Disordered" evidence="1">
    <location>
        <begin position="644"/>
        <end position="763"/>
    </location>
</feature>
<feature type="compositionally biased region" description="Acidic residues" evidence="1">
    <location>
        <begin position="579"/>
        <end position="589"/>
    </location>
</feature>
<evidence type="ECO:0000256" key="1">
    <source>
        <dbReference type="SAM" id="MobiDB-lite"/>
    </source>
</evidence>
<dbReference type="Pfam" id="PF07927">
    <property type="entry name" value="HicA_toxin"/>
    <property type="match status" value="1"/>
</dbReference>
<feature type="compositionally biased region" description="Low complexity" evidence="1">
    <location>
        <begin position="718"/>
        <end position="731"/>
    </location>
</feature>
<feature type="compositionally biased region" description="Basic and acidic residues" evidence="1">
    <location>
        <begin position="511"/>
        <end position="534"/>
    </location>
</feature>
<feature type="compositionally biased region" description="Basic residues" evidence="1">
    <location>
        <begin position="594"/>
        <end position="605"/>
    </location>
</feature>
<gene>
    <name evidence="2" type="ORF">RDB_LOCUS48480</name>
</gene>
<feature type="compositionally biased region" description="Acidic residues" evidence="1">
    <location>
        <begin position="697"/>
        <end position="706"/>
    </location>
</feature>
<dbReference type="InterPro" id="IPR012933">
    <property type="entry name" value="HicA_mRNA_interferase"/>
</dbReference>
<dbReference type="AlphaFoldDB" id="A0A8H2XZN9"/>
<feature type="region of interest" description="Disordered" evidence="1">
    <location>
        <begin position="792"/>
        <end position="821"/>
    </location>
</feature>
<evidence type="ECO:0000313" key="3">
    <source>
        <dbReference type="Proteomes" id="UP000663888"/>
    </source>
</evidence>
<feature type="compositionally biased region" description="Polar residues" evidence="1">
    <location>
        <begin position="750"/>
        <end position="763"/>
    </location>
</feature>
<feature type="compositionally biased region" description="Basic and acidic residues" evidence="1">
    <location>
        <begin position="877"/>
        <end position="887"/>
    </location>
</feature>
<protein>
    <submittedName>
        <fullName evidence="2">Uncharacterized protein</fullName>
    </submittedName>
</protein>
<accession>A0A8H2XZN9</accession>
<feature type="region of interest" description="Disordered" evidence="1">
    <location>
        <begin position="565"/>
        <end position="629"/>
    </location>
</feature>
<proteinExistence type="predicted"/>
<feature type="region of interest" description="Disordered" evidence="1">
    <location>
        <begin position="16"/>
        <end position="39"/>
    </location>
</feature>
<dbReference type="PANTHER" id="PTHR40788:SF1">
    <property type="entry name" value="IPA PROTEIN"/>
    <property type="match status" value="1"/>
</dbReference>
<sequence>MATVVSSRALVPIGRRIRNPPEDSDASKALVLRRKPKDENEDLSKALIIRPADDGKDDRQALVLYRKRGAQEHLRQLVAWHKSSALLPPFRLEELIRIADSQFMAFLRELQNLQDPLCFFDDIMETIEHTREYVLFKENGGKDPLQNAAFVTSTIAIRIHNAYFRTAAWKYVRDHAKFLKDMELDDTNVLAQLKEKEARATAYLGIYEMLKHLEASGQKELGLLAASTEHYMHHIKEGPNGLVWDPKGGLQLHKSLVDTIIMEMVFPQARYELSILMLCLRDAIALGGGEKKTKRFDQQVFDTIGDLSVTLQLLDMMETPISGAEAKAWRAEQAPKITDAFAGVYQSSAGAAKHVAGIASMVVPLTKTKTPATLEKMWDTINQTYVARTGMDIDILWGLQDSMNPEPQWSAWALTSTRTGDEEADKNRRALVRKIRPRPYPEERRKQLAIANGSFAEDDEPPLLISGSEEEDLGSEEWESEDESDDEEEQQNYWDTLMRNYEAQERQVAANKEKEKEKEKETEKEKPPEARENAFKTLFRSLKGTSPAFVRRAWTDWDLGRFLGKDPVLSVEPQPIQPDFEEDEDEEGGDQPGKKKKKKKPKKKAGAGVVGDDDIPGLIPAYPYPKAPADLPALIPLSVANERLKAKQGQAPGSKVEVQKPNVTIEELEDPDAHKPEGSGKKKKKKKKKTKKAGEPEQADEDDEEEPARPVTPPPAASAPAATTSPSSTKSPKGKPAPKTPLKSGGAAASMSSLYTPQPETAQSALSYVKSEGISVKNKTKSRPENKFEKLGSFMSRTFGRKREEEEQAAAEAEKQKSGVADRLASYMKSVKSRAIPAWQKILNMDDARGGLSWHDFVKAMTDLGFEYDESSAGSRVRFDPPDRKDSSYTVHKPHPDAWLSPRRVKDIARDLKKLYGFDDQMLAGLSTGAA</sequence>